<reference evidence="2 3" key="1">
    <citation type="journal article" date="2020" name="ISME J.">
        <title>Uncovering the hidden diversity of litter-decomposition mechanisms in mushroom-forming fungi.</title>
        <authorList>
            <person name="Floudas D."/>
            <person name="Bentzer J."/>
            <person name="Ahren D."/>
            <person name="Johansson T."/>
            <person name="Persson P."/>
            <person name="Tunlid A."/>
        </authorList>
    </citation>
    <scope>NUCLEOTIDE SEQUENCE [LARGE SCALE GENOMIC DNA]</scope>
    <source>
        <strain evidence="2 3">CBS 101986</strain>
    </source>
</reference>
<protein>
    <submittedName>
        <fullName evidence="2">Uncharacterized protein</fullName>
    </submittedName>
</protein>
<feature type="compositionally biased region" description="Low complexity" evidence="1">
    <location>
        <begin position="183"/>
        <end position="193"/>
    </location>
</feature>
<dbReference type="EMBL" id="JAACJJ010000060">
    <property type="protein sequence ID" value="KAF5309211.1"/>
    <property type="molecule type" value="Genomic_DNA"/>
</dbReference>
<sequence length="378" mass="41432">MNDTVVTTPLNQSTMKLPYSRPNSRIGHPRRARSQYPSRSVDPRPSLTVAYRTAMTVAATTSTDGSQPQQPHAAIQPTLQQRFDFAFSLYSTRAREELHEFRALCAAIAHGAHEEKRQWQALCARVMQERDAYKAKLQEVVAGQQGRQPGSSTPSTDTAGPLKQESPEPTFHSPRGVKRSAEADSLASEDAGSISLNPRSRPGSPHSVDTPPHTSYSPPPVTPAQLSPNHTIPPPMHSPSLSEGGSSRGSPSPSYTTHSDNGCDHTAKRRKSSFDSCDLPASLETANAKRTPAPPLSGDFTHVDLMYNRQMNGSLVCRACLFESEKSDIYLPPTTFPARASWDALRHHCVYAHPVECADVAKLHPAEIFHLRQRMNAF</sequence>
<dbReference type="AlphaFoldDB" id="A0A8H5AR50"/>
<dbReference type="Proteomes" id="UP000567179">
    <property type="component" value="Unassembled WGS sequence"/>
</dbReference>
<feature type="compositionally biased region" description="Polar residues" evidence="1">
    <location>
        <begin position="145"/>
        <end position="158"/>
    </location>
</feature>
<evidence type="ECO:0000313" key="2">
    <source>
        <dbReference type="EMBL" id="KAF5309211.1"/>
    </source>
</evidence>
<keyword evidence="3" id="KW-1185">Reference proteome</keyword>
<feature type="region of interest" description="Disordered" evidence="1">
    <location>
        <begin position="142"/>
        <end position="276"/>
    </location>
</feature>
<feature type="region of interest" description="Disordered" evidence="1">
    <location>
        <begin position="1"/>
        <end position="44"/>
    </location>
</feature>
<organism evidence="2 3">
    <name type="scientific">Psilocybe cf. subviscida</name>
    <dbReference type="NCBI Taxonomy" id="2480587"/>
    <lineage>
        <taxon>Eukaryota</taxon>
        <taxon>Fungi</taxon>
        <taxon>Dikarya</taxon>
        <taxon>Basidiomycota</taxon>
        <taxon>Agaricomycotina</taxon>
        <taxon>Agaricomycetes</taxon>
        <taxon>Agaricomycetidae</taxon>
        <taxon>Agaricales</taxon>
        <taxon>Agaricineae</taxon>
        <taxon>Strophariaceae</taxon>
        <taxon>Psilocybe</taxon>
    </lineage>
</organism>
<feature type="compositionally biased region" description="Polar residues" evidence="1">
    <location>
        <begin position="1"/>
        <end position="15"/>
    </location>
</feature>
<gene>
    <name evidence="2" type="ORF">D9619_012791</name>
</gene>
<proteinExistence type="predicted"/>
<name>A0A8H5AR50_9AGAR</name>
<feature type="compositionally biased region" description="Low complexity" evidence="1">
    <location>
        <begin position="238"/>
        <end position="254"/>
    </location>
</feature>
<evidence type="ECO:0000313" key="3">
    <source>
        <dbReference type="Proteomes" id="UP000567179"/>
    </source>
</evidence>
<dbReference type="OrthoDB" id="3066809at2759"/>
<accession>A0A8H5AR50</accession>
<evidence type="ECO:0000256" key="1">
    <source>
        <dbReference type="SAM" id="MobiDB-lite"/>
    </source>
</evidence>
<comment type="caution">
    <text evidence="2">The sequence shown here is derived from an EMBL/GenBank/DDBJ whole genome shotgun (WGS) entry which is preliminary data.</text>
</comment>